<evidence type="ECO:0000313" key="3">
    <source>
        <dbReference type="Proteomes" id="UP000254938"/>
    </source>
</evidence>
<evidence type="ECO:0000256" key="1">
    <source>
        <dbReference type="SAM" id="MobiDB-lite"/>
    </source>
</evidence>
<accession>A0A377TFP9</accession>
<name>A0A377TFP9_KLEPN</name>
<feature type="region of interest" description="Disordered" evidence="1">
    <location>
        <begin position="65"/>
        <end position="102"/>
    </location>
</feature>
<reference evidence="2 3" key="1">
    <citation type="submission" date="2018-06" db="EMBL/GenBank/DDBJ databases">
        <authorList>
            <consortium name="Pathogen Informatics"/>
            <person name="Doyle S."/>
        </authorList>
    </citation>
    <scope>NUCLEOTIDE SEQUENCE [LARGE SCALE GENOMIC DNA]</scope>
    <source>
        <strain evidence="2 3">NCTC9140</strain>
    </source>
</reference>
<gene>
    <name evidence="2" type="ORF">NCTC9140_00177</name>
</gene>
<sequence length="102" mass="10818">MPSTCKWCGKSFHHLKSHISMGRCEGIPEEAKGLGVDDVVKMYTTAFPGEPTLSPKAIEALKTKRSEKAGADGKIADISSHPGYAGLSNTKLSLSPRTSCLA</sequence>
<dbReference type="Proteomes" id="UP000254938">
    <property type="component" value="Unassembled WGS sequence"/>
</dbReference>
<feature type="compositionally biased region" description="Polar residues" evidence="1">
    <location>
        <begin position="87"/>
        <end position="102"/>
    </location>
</feature>
<evidence type="ECO:0000313" key="2">
    <source>
        <dbReference type="EMBL" id="STS78543.1"/>
    </source>
</evidence>
<feature type="compositionally biased region" description="Basic and acidic residues" evidence="1">
    <location>
        <begin position="65"/>
        <end position="75"/>
    </location>
</feature>
<proteinExistence type="predicted"/>
<protein>
    <submittedName>
        <fullName evidence="2">Putative porphyrin biosynthetic protein</fullName>
    </submittedName>
</protein>
<dbReference type="AlphaFoldDB" id="A0A377TFP9"/>
<dbReference type="EMBL" id="UGKQ01000003">
    <property type="protein sequence ID" value="STS78543.1"/>
    <property type="molecule type" value="Genomic_DNA"/>
</dbReference>
<organism evidence="2 3">
    <name type="scientific">Klebsiella pneumoniae</name>
    <dbReference type="NCBI Taxonomy" id="573"/>
    <lineage>
        <taxon>Bacteria</taxon>
        <taxon>Pseudomonadati</taxon>
        <taxon>Pseudomonadota</taxon>
        <taxon>Gammaproteobacteria</taxon>
        <taxon>Enterobacterales</taxon>
        <taxon>Enterobacteriaceae</taxon>
        <taxon>Klebsiella/Raoultella group</taxon>
        <taxon>Klebsiella</taxon>
        <taxon>Klebsiella pneumoniae complex</taxon>
    </lineage>
</organism>